<gene>
    <name evidence="1" type="ORF">COT89_03180</name>
</gene>
<dbReference type="EMBL" id="PFAH01000010">
    <property type="protein sequence ID" value="PIR97752.1"/>
    <property type="molecule type" value="Genomic_DNA"/>
</dbReference>
<comment type="caution">
    <text evidence="1">The sequence shown here is derived from an EMBL/GenBank/DDBJ whole genome shotgun (WGS) entry which is preliminary data.</text>
</comment>
<dbReference type="AlphaFoldDB" id="A0A2H0VF71"/>
<proteinExistence type="predicted"/>
<name>A0A2H0VF71_9BACT</name>
<sequence>MAHDLATINKILAKIVELYGDEPFPILDEIEALEADGFTSGDISFANASLVSGNYSRLAFAPWGCMRVIDPEPIVVTTAS</sequence>
<dbReference type="Proteomes" id="UP000231466">
    <property type="component" value="Unassembled WGS sequence"/>
</dbReference>
<evidence type="ECO:0000313" key="1">
    <source>
        <dbReference type="EMBL" id="PIR97752.1"/>
    </source>
</evidence>
<accession>A0A2H0VF71</accession>
<protein>
    <submittedName>
        <fullName evidence="1">Uncharacterized protein</fullName>
    </submittedName>
</protein>
<organism evidence="1 2">
    <name type="scientific">Candidatus Colwellbacteria bacterium CG10_big_fil_rev_8_21_14_0_10_42_22</name>
    <dbReference type="NCBI Taxonomy" id="1974540"/>
    <lineage>
        <taxon>Bacteria</taxon>
        <taxon>Candidatus Colwelliibacteriota</taxon>
    </lineage>
</organism>
<reference evidence="2" key="1">
    <citation type="submission" date="2017-09" db="EMBL/GenBank/DDBJ databases">
        <title>Depth-based differentiation of microbial function through sediment-hosted aquifers and enrichment of novel symbionts in the deep terrestrial subsurface.</title>
        <authorList>
            <person name="Probst A.J."/>
            <person name="Ladd B."/>
            <person name="Jarett J.K."/>
            <person name="Geller-Mcgrath D.E."/>
            <person name="Sieber C.M.K."/>
            <person name="Emerson J.B."/>
            <person name="Anantharaman K."/>
            <person name="Thomas B.C."/>
            <person name="Malmstrom R."/>
            <person name="Stieglmeier M."/>
            <person name="Klingl A."/>
            <person name="Woyke T."/>
            <person name="Ryan C.M."/>
            <person name="Banfield J.F."/>
        </authorList>
    </citation>
    <scope>NUCLEOTIDE SEQUENCE [LARGE SCALE GENOMIC DNA]</scope>
</reference>
<evidence type="ECO:0000313" key="2">
    <source>
        <dbReference type="Proteomes" id="UP000231466"/>
    </source>
</evidence>